<evidence type="ECO:0000313" key="3">
    <source>
        <dbReference type="Proteomes" id="UP000028878"/>
    </source>
</evidence>
<dbReference type="AlphaFoldDB" id="A0A1L1PRJ4"/>
<feature type="region of interest" description="Disordered" evidence="1">
    <location>
        <begin position="91"/>
        <end position="123"/>
    </location>
</feature>
<protein>
    <submittedName>
        <fullName evidence="2">Uncharacterized protein</fullName>
    </submittedName>
</protein>
<evidence type="ECO:0000256" key="1">
    <source>
        <dbReference type="SAM" id="MobiDB-lite"/>
    </source>
</evidence>
<accession>A0A1L1PRJ4</accession>
<evidence type="ECO:0000313" key="2">
    <source>
        <dbReference type="EMBL" id="CDN89537.1"/>
    </source>
</evidence>
<reference evidence="3" key="1">
    <citation type="submission" date="2014-11" db="EMBL/GenBank/DDBJ databases">
        <title>Draft genome sequence of Hydrogenophaga intermedia S1.</title>
        <authorList>
            <person name="Gan H.M."/>
            <person name="Chew T.H."/>
            <person name="Stolz A."/>
        </authorList>
    </citation>
    <scope>NUCLEOTIDE SEQUENCE [LARGE SCALE GENOMIC DNA]</scope>
    <source>
        <strain evidence="3">S1</strain>
    </source>
</reference>
<dbReference type="Proteomes" id="UP000028878">
    <property type="component" value="Unassembled WGS sequence"/>
</dbReference>
<feature type="compositionally biased region" description="Basic and acidic residues" evidence="1">
    <location>
        <begin position="91"/>
        <end position="112"/>
    </location>
</feature>
<proteinExistence type="predicted"/>
<keyword evidence="3" id="KW-1185">Reference proteome</keyword>
<sequence length="123" mass="13522">MKVRAPSPSLATTLRGDPICTVNADIAAAELDADSEESRALFRKPGARVPQPLAGSEPQNRSPIELADFFGARIAAEKLANDPDARAAADLLNQRDEALDSGDRQRLRDEQRKRRAGRYGRRR</sequence>
<dbReference type="RefSeq" id="WP_009519762.1">
    <property type="nucleotide sequence ID" value="NZ_CCAE010000045.1"/>
</dbReference>
<dbReference type="EMBL" id="CCAE010000045">
    <property type="protein sequence ID" value="CDN89537.1"/>
    <property type="molecule type" value="Genomic_DNA"/>
</dbReference>
<name>A0A1L1PRJ4_HYDIT</name>
<organism evidence="2 3">
    <name type="scientific">Hydrogenophaga intermedia</name>
    <dbReference type="NCBI Taxonomy" id="65786"/>
    <lineage>
        <taxon>Bacteria</taxon>
        <taxon>Pseudomonadati</taxon>
        <taxon>Pseudomonadota</taxon>
        <taxon>Betaproteobacteria</taxon>
        <taxon>Burkholderiales</taxon>
        <taxon>Comamonadaceae</taxon>
        <taxon>Hydrogenophaga</taxon>
    </lineage>
</organism>
<gene>
    <name evidence="2" type="ORF">BN948_03976</name>
</gene>
<feature type="compositionally biased region" description="Basic residues" evidence="1">
    <location>
        <begin position="113"/>
        <end position="123"/>
    </location>
</feature>